<dbReference type="PANTHER" id="PTHR45662">
    <property type="entry name" value="PHOSPHATIDYLINOSITIDE PHOSPHATASE SAC1"/>
    <property type="match status" value="1"/>
</dbReference>
<comment type="caution">
    <text evidence="4">The sequence shown here is derived from an EMBL/GenBank/DDBJ whole genome shotgun (WGS) entry which is preliminary data.</text>
</comment>
<dbReference type="PANTHER" id="PTHR45662:SF2">
    <property type="entry name" value="PHOSPHATIDYLINOSITOL-3-PHOSPHATASE SAC1"/>
    <property type="match status" value="1"/>
</dbReference>
<evidence type="ECO:0000256" key="2">
    <source>
        <dbReference type="SAM" id="Phobius"/>
    </source>
</evidence>
<protein>
    <recommendedName>
        <fullName evidence="3">SAC domain-containing protein</fullName>
    </recommendedName>
</protein>
<keyword evidence="2" id="KW-1133">Transmembrane helix</keyword>
<dbReference type="Pfam" id="PF02383">
    <property type="entry name" value="Syja_N"/>
    <property type="match status" value="1"/>
</dbReference>
<dbReference type="Proteomes" id="UP000233524">
    <property type="component" value="Unassembled WGS sequence"/>
</dbReference>
<feature type="region of interest" description="Disordered" evidence="1">
    <location>
        <begin position="688"/>
        <end position="712"/>
    </location>
</feature>
<dbReference type="OrthoDB" id="405996at2759"/>
<sequence>MAIIKGPLFPYRDINVQVAESAYTFTSPSSPDAPALVIDRPTGDIHLDHGASGHAPRPYQVMSINGILGIIQLRLDKYIIVITKSQPVGRLKGHTVYRIVSTQILPMRRKQIRDPDEDAFMALLQASLKNGPMYFSYAIDLTNSFQRQSQADTTQPLWKRADERFFWNRFVQSDLIDFRENGARGQPGPHPGIDPYILPVIFGMFEIRPTVFKGTPITLILITRRSRHRSGTRYFTRGLDDQGHAANYNETEQILILNDKSATGISSFSGGAGPNEKMSKAFDGQETQVLSYVQTRGSVPSYWVEVNTLKYTPKIQVRGIETALPSARNHFDEQIKIYGDNYLINLVNQGGRESAVKDSYEKVVELLISAPKGKIEADRITHEKYHMIEPGKSQSEFDRLHYIFFDFHSETKGARLHRANLLIERLEAAIREQGYFRGVDMPASNDGRLEARSLQNSVMRTNCMDCLDRTNVVQSMFARYTLNRQFIELGIMAPGSNFKEEDEAFEFLFRNLWADNADVVSCSYSGTGAMKTDMTRTGKRTTAGKLQDGRVGITRYILNNFLDGPRQDSYDLFLGVYLPGKAQIGAGPVFADRRPVLIQAMPYVLAFSVFIVLFAAFVPRDPGSFAVSRRGAVILFLAIAAYCLRFIFAHGMLYVNWPKLAPRPYAVEGYNEQIIKARKDPIVGQFLPRQGHHERGSSIAQYRRAEEGNKED</sequence>
<evidence type="ECO:0000256" key="1">
    <source>
        <dbReference type="SAM" id="MobiDB-lite"/>
    </source>
</evidence>
<dbReference type="GO" id="GO:0046856">
    <property type="term" value="P:phosphatidylinositol dephosphorylation"/>
    <property type="evidence" value="ECO:0007669"/>
    <property type="project" value="TreeGrafter"/>
</dbReference>
<dbReference type="FunCoup" id="A0A2N3N7A7">
    <property type="interactions" value="1304"/>
</dbReference>
<name>A0A2N3N7A7_9PEZI</name>
<organism evidence="4 5">
    <name type="scientific">Lomentospora prolificans</name>
    <dbReference type="NCBI Taxonomy" id="41688"/>
    <lineage>
        <taxon>Eukaryota</taxon>
        <taxon>Fungi</taxon>
        <taxon>Dikarya</taxon>
        <taxon>Ascomycota</taxon>
        <taxon>Pezizomycotina</taxon>
        <taxon>Sordariomycetes</taxon>
        <taxon>Hypocreomycetidae</taxon>
        <taxon>Microascales</taxon>
        <taxon>Microascaceae</taxon>
        <taxon>Lomentospora</taxon>
    </lineage>
</organism>
<reference evidence="4 5" key="1">
    <citation type="journal article" date="2017" name="G3 (Bethesda)">
        <title>First Draft Genome Sequence of the Pathogenic Fungus Lomentospora prolificans (Formerly Scedosporium prolificans).</title>
        <authorList>
            <person name="Luo R."/>
            <person name="Zimin A."/>
            <person name="Workman R."/>
            <person name="Fan Y."/>
            <person name="Pertea G."/>
            <person name="Grossman N."/>
            <person name="Wear M.P."/>
            <person name="Jia B."/>
            <person name="Miller H."/>
            <person name="Casadevall A."/>
            <person name="Timp W."/>
            <person name="Zhang S.X."/>
            <person name="Salzberg S.L."/>
        </authorList>
    </citation>
    <scope>NUCLEOTIDE SEQUENCE [LARGE SCALE GENOMIC DNA]</scope>
    <source>
        <strain evidence="4 5">JHH-5317</strain>
    </source>
</reference>
<dbReference type="GO" id="GO:0043812">
    <property type="term" value="F:phosphatidylinositol-4-phosphate phosphatase activity"/>
    <property type="evidence" value="ECO:0007669"/>
    <property type="project" value="TreeGrafter"/>
</dbReference>
<dbReference type="InParanoid" id="A0A2N3N7A7"/>
<dbReference type="EMBL" id="NLAX01000697">
    <property type="protein sequence ID" value="PKS08330.1"/>
    <property type="molecule type" value="Genomic_DNA"/>
</dbReference>
<evidence type="ECO:0000313" key="5">
    <source>
        <dbReference type="Proteomes" id="UP000233524"/>
    </source>
</evidence>
<feature type="domain" description="SAC" evidence="3">
    <location>
        <begin position="124"/>
        <end position="526"/>
    </location>
</feature>
<dbReference type="GO" id="GO:0005783">
    <property type="term" value="C:endoplasmic reticulum"/>
    <property type="evidence" value="ECO:0007669"/>
    <property type="project" value="TreeGrafter"/>
</dbReference>
<accession>A0A2N3N7A7</accession>
<dbReference type="VEuPathDB" id="FungiDB:jhhlp_005274"/>
<dbReference type="InterPro" id="IPR002013">
    <property type="entry name" value="SAC_dom"/>
</dbReference>
<keyword evidence="2" id="KW-0812">Transmembrane</keyword>
<dbReference type="AlphaFoldDB" id="A0A2N3N7A7"/>
<gene>
    <name evidence="4" type="ORF">jhhlp_005274</name>
</gene>
<dbReference type="STRING" id="41688.A0A2N3N7A7"/>
<keyword evidence="2" id="KW-0472">Membrane</keyword>
<evidence type="ECO:0000313" key="4">
    <source>
        <dbReference type="EMBL" id="PKS08330.1"/>
    </source>
</evidence>
<feature type="compositionally biased region" description="Basic and acidic residues" evidence="1">
    <location>
        <begin position="703"/>
        <end position="712"/>
    </location>
</feature>
<evidence type="ECO:0000259" key="3">
    <source>
        <dbReference type="PROSITE" id="PS50275"/>
    </source>
</evidence>
<feature type="transmembrane region" description="Helical" evidence="2">
    <location>
        <begin position="631"/>
        <end position="655"/>
    </location>
</feature>
<proteinExistence type="predicted"/>
<dbReference type="PROSITE" id="PS50275">
    <property type="entry name" value="SAC"/>
    <property type="match status" value="1"/>
</dbReference>
<feature type="transmembrane region" description="Helical" evidence="2">
    <location>
        <begin position="600"/>
        <end position="619"/>
    </location>
</feature>
<keyword evidence="5" id="KW-1185">Reference proteome</keyword>